<dbReference type="Proteomes" id="UP000777438">
    <property type="component" value="Unassembled WGS sequence"/>
</dbReference>
<keyword evidence="2 3" id="KW-0040">ANK repeat</keyword>
<dbReference type="SUPFAM" id="SSF48403">
    <property type="entry name" value="Ankyrin repeat"/>
    <property type="match status" value="1"/>
</dbReference>
<feature type="repeat" description="ANK" evidence="3">
    <location>
        <begin position="254"/>
        <end position="279"/>
    </location>
</feature>
<evidence type="ECO:0000313" key="5">
    <source>
        <dbReference type="EMBL" id="KAH6879472.1"/>
    </source>
</evidence>
<keyword evidence="1" id="KW-0677">Repeat</keyword>
<accession>A0A9P9AKL0</accession>
<dbReference type="InterPro" id="IPR036770">
    <property type="entry name" value="Ankyrin_rpt-contain_sf"/>
</dbReference>
<sequence>MDPGTILGILHIVNKSVQFLAGVVETLVDAPKSLTAVINETNQLQKLLEFLAGIQRELPLADQRFLNDQVSTADCRVTVEDLWGLVQKIQPLKSDSSGLGDKMKFTERIKWLLSKNKVEKLVDQLSEQVERLRRLLSSEQLVNLNRKVDQLLEVILHLMPKVASGKTLEFESGPGVFSPYKAEGVMWHGQFRCKPGQDTSMPYFRDRVRLADAAWGGDWDRVKALLDHSRHEHKQNWVNCQKIYNANETGKPPSGYTPLHQAAWHGNKEVVQSLLDNGAWRLARTLRDGSSSKDSTPLDIARDHGWEHLYELLSPVIRRPISHRVLQALQDRLHDLIRRTYGNDPEAHLECFFLPELEILMEFDQSRLWFPLSPELLDTRDGLAVHVILDKNELVAVMRWGRGERKNYRISAAGVQEIHQAVVLR</sequence>
<dbReference type="PANTHER" id="PTHR24171">
    <property type="entry name" value="ANKYRIN REPEAT DOMAIN-CONTAINING PROTEIN 39-RELATED"/>
    <property type="match status" value="1"/>
</dbReference>
<evidence type="ECO:0000256" key="4">
    <source>
        <dbReference type="SAM" id="Coils"/>
    </source>
</evidence>
<dbReference type="Pfam" id="PF00023">
    <property type="entry name" value="Ank"/>
    <property type="match status" value="1"/>
</dbReference>
<keyword evidence="4" id="KW-0175">Coiled coil</keyword>
<gene>
    <name evidence="5" type="ORF">B0T10DRAFT_496486</name>
</gene>
<protein>
    <submittedName>
        <fullName evidence="5">Uncharacterized protein</fullName>
    </submittedName>
</protein>
<keyword evidence="6" id="KW-1185">Reference proteome</keyword>
<feature type="coiled-coil region" evidence="4">
    <location>
        <begin position="115"/>
        <end position="142"/>
    </location>
</feature>
<reference evidence="5 6" key="1">
    <citation type="journal article" date="2021" name="Nat. Commun.">
        <title>Genetic determinants of endophytism in the Arabidopsis root mycobiome.</title>
        <authorList>
            <person name="Mesny F."/>
            <person name="Miyauchi S."/>
            <person name="Thiergart T."/>
            <person name="Pickel B."/>
            <person name="Atanasova L."/>
            <person name="Karlsson M."/>
            <person name="Huettel B."/>
            <person name="Barry K.W."/>
            <person name="Haridas S."/>
            <person name="Chen C."/>
            <person name="Bauer D."/>
            <person name="Andreopoulos W."/>
            <person name="Pangilinan J."/>
            <person name="LaButti K."/>
            <person name="Riley R."/>
            <person name="Lipzen A."/>
            <person name="Clum A."/>
            <person name="Drula E."/>
            <person name="Henrissat B."/>
            <person name="Kohler A."/>
            <person name="Grigoriev I.V."/>
            <person name="Martin F.M."/>
            <person name="Hacquard S."/>
        </authorList>
    </citation>
    <scope>NUCLEOTIDE SEQUENCE [LARGE SCALE GENOMIC DNA]</scope>
    <source>
        <strain evidence="5 6">MPI-CAGE-CH-0241</strain>
    </source>
</reference>
<dbReference type="PROSITE" id="PS50088">
    <property type="entry name" value="ANK_REPEAT"/>
    <property type="match status" value="1"/>
</dbReference>
<dbReference type="Gene3D" id="1.25.40.20">
    <property type="entry name" value="Ankyrin repeat-containing domain"/>
    <property type="match status" value="1"/>
</dbReference>
<name>A0A9P9AKL0_9HYPO</name>
<evidence type="ECO:0000256" key="2">
    <source>
        <dbReference type="ARBA" id="ARBA00023043"/>
    </source>
</evidence>
<dbReference type="InterPro" id="IPR002110">
    <property type="entry name" value="Ankyrin_rpt"/>
</dbReference>
<proteinExistence type="predicted"/>
<dbReference type="SMART" id="SM00248">
    <property type="entry name" value="ANK"/>
    <property type="match status" value="2"/>
</dbReference>
<evidence type="ECO:0000256" key="3">
    <source>
        <dbReference type="PROSITE-ProRule" id="PRU00023"/>
    </source>
</evidence>
<organism evidence="5 6">
    <name type="scientific">Thelonectria olida</name>
    <dbReference type="NCBI Taxonomy" id="1576542"/>
    <lineage>
        <taxon>Eukaryota</taxon>
        <taxon>Fungi</taxon>
        <taxon>Dikarya</taxon>
        <taxon>Ascomycota</taxon>
        <taxon>Pezizomycotina</taxon>
        <taxon>Sordariomycetes</taxon>
        <taxon>Hypocreomycetidae</taxon>
        <taxon>Hypocreales</taxon>
        <taxon>Nectriaceae</taxon>
        <taxon>Thelonectria</taxon>
    </lineage>
</organism>
<dbReference type="AlphaFoldDB" id="A0A9P9AKL0"/>
<evidence type="ECO:0000256" key="1">
    <source>
        <dbReference type="ARBA" id="ARBA00022737"/>
    </source>
</evidence>
<evidence type="ECO:0000313" key="6">
    <source>
        <dbReference type="Proteomes" id="UP000777438"/>
    </source>
</evidence>
<comment type="caution">
    <text evidence="5">The sequence shown here is derived from an EMBL/GenBank/DDBJ whole genome shotgun (WGS) entry which is preliminary data.</text>
</comment>
<dbReference type="OrthoDB" id="524187at2759"/>
<dbReference type="PROSITE" id="PS50297">
    <property type="entry name" value="ANK_REP_REGION"/>
    <property type="match status" value="1"/>
</dbReference>
<dbReference type="EMBL" id="JAGPYM010000029">
    <property type="protein sequence ID" value="KAH6879472.1"/>
    <property type="molecule type" value="Genomic_DNA"/>
</dbReference>